<dbReference type="PANTHER" id="PTHR36419">
    <property type="entry name" value="ARRESTIN FAMILY PROTEIN 1"/>
    <property type="match status" value="1"/>
</dbReference>
<organism evidence="1 2">
    <name type="scientific">Debaryomyces fabryi</name>
    <dbReference type="NCBI Taxonomy" id="58627"/>
    <lineage>
        <taxon>Eukaryota</taxon>
        <taxon>Fungi</taxon>
        <taxon>Dikarya</taxon>
        <taxon>Ascomycota</taxon>
        <taxon>Saccharomycotina</taxon>
        <taxon>Pichiomycetes</taxon>
        <taxon>Debaryomycetaceae</taxon>
        <taxon>Debaryomyces</taxon>
    </lineage>
</organism>
<evidence type="ECO:0008006" key="3">
    <source>
        <dbReference type="Google" id="ProtNLM"/>
    </source>
</evidence>
<dbReference type="AlphaFoldDB" id="A0A0V1PVJ9"/>
<dbReference type="PANTHER" id="PTHR36419:SF1">
    <property type="entry name" value="RHO1 GEF LOCALIZING PROTEIN 1"/>
    <property type="match status" value="1"/>
</dbReference>
<name>A0A0V1PVJ9_9ASCO</name>
<dbReference type="RefSeq" id="XP_015466296.1">
    <property type="nucleotide sequence ID" value="XM_015612863.1"/>
</dbReference>
<sequence length="444" mass="50342">MSPPKTVSPVIASLRASSTSVVCGCPGVPRSIPRIETVIELRPFNGIPFLIRSVGVELRTTQRVVVPSTLGSNDTIREYKIYENPFIFRPAAGEFSERLLGIDIPVLIPLPKDIISSGQYQQWNAITTHSLVVKVSCGDTYNNETNYSEAFPIPIKLYDTLPIYRQFNQPIAEVRSSNCKQVLVELSLPVSSIGPKDDIILLVKTMTDPLCNKISKNLRLKFITFQIKEILECHEGGLPLMKEHKIYTETKSFLNENSVLNTQGVSHQFRLEFPFDNEYLQMYCNKNYIDNNLSDSKHVISTYANDKKNSKVVEGIPLTHTQGFTTLGRLFSIRYEAIIKVKLVQGKDMEIKLPITVSPFNRESSEYLLSWIINQCEGARNKFGKDLVNRLVNARYDETDTVLQRFNPPPIVYKYTKSNWVRLGFNGEAFGSNKLGKNLVQYID</sequence>
<dbReference type="GeneID" id="26841043"/>
<dbReference type="Proteomes" id="UP000054251">
    <property type="component" value="Unassembled WGS sequence"/>
</dbReference>
<keyword evidence="2" id="KW-1185">Reference proteome</keyword>
<proteinExistence type="predicted"/>
<dbReference type="OrthoDB" id="4001642at2759"/>
<accession>A0A0V1PVJ9</accession>
<comment type="caution">
    <text evidence="1">The sequence shown here is derived from an EMBL/GenBank/DDBJ whole genome shotgun (WGS) entry which is preliminary data.</text>
</comment>
<protein>
    <recommendedName>
        <fullName evidence="3">Arrestin C-terminal-like domain-containing protein</fullName>
    </recommendedName>
</protein>
<dbReference type="EMBL" id="LMYN01000098">
    <property type="protein sequence ID" value="KSA00194.1"/>
    <property type="molecule type" value="Genomic_DNA"/>
</dbReference>
<dbReference type="InterPro" id="IPR053060">
    <property type="entry name" value="Cytokinesis_Signaling_Reg"/>
</dbReference>
<evidence type="ECO:0000313" key="1">
    <source>
        <dbReference type="EMBL" id="KSA00194.1"/>
    </source>
</evidence>
<evidence type="ECO:0000313" key="2">
    <source>
        <dbReference type="Proteomes" id="UP000054251"/>
    </source>
</evidence>
<dbReference type="GO" id="GO:0000935">
    <property type="term" value="C:division septum"/>
    <property type="evidence" value="ECO:0007669"/>
    <property type="project" value="TreeGrafter"/>
</dbReference>
<reference evidence="1 2" key="1">
    <citation type="submission" date="2015-11" db="EMBL/GenBank/DDBJ databases">
        <title>The genome of Debaryomyces fabryi.</title>
        <authorList>
            <person name="Tafer H."/>
            <person name="Lopandic K."/>
        </authorList>
    </citation>
    <scope>NUCLEOTIDE SEQUENCE [LARGE SCALE GENOMIC DNA]</scope>
    <source>
        <strain evidence="1 2">CBS 789</strain>
    </source>
</reference>
<gene>
    <name evidence="1" type="ORF">AC631_04034</name>
</gene>
<dbReference type="GO" id="GO:0000917">
    <property type="term" value="P:division septum assembly"/>
    <property type="evidence" value="ECO:0007669"/>
    <property type="project" value="TreeGrafter"/>
</dbReference>